<protein>
    <submittedName>
        <fullName evidence="2">Uncharacterized protein</fullName>
    </submittedName>
</protein>
<evidence type="ECO:0000313" key="2">
    <source>
        <dbReference type="EnsemblProtists" id="EOD04171"/>
    </source>
</evidence>
<organism evidence="2 3">
    <name type="scientific">Emiliania huxleyi (strain CCMP1516)</name>
    <dbReference type="NCBI Taxonomy" id="280463"/>
    <lineage>
        <taxon>Eukaryota</taxon>
        <taxon>Haptista</taxon>
        <taxon>Haptophyta</taxon>
        <taxon>Prymnesiophyceae</taxon>
        <taxon>Isochrysidales</taxon>
        <taxon>Noelaerhabdaceae</taxon>
        <taxon>Emiliania</taxon>
    </lineage>
</organism>
<dbReference type="AlphaFoldDB" id="A0A0D3HYT6"/>
<accession>A0A0D3HYT6</accession>
<dbReference type="RefSeq" id="XP_005756600.1">
    <property type="nucleotide sequence ID" value="XM_005756543.1"/>
</dbReference>
<feature type="signal peptide" evidence="1">
    <location>
        <begin position="1"/>
        <end position="17"/>
    </location>
</feature>
<dbReference type="EnsemblProtists" id="EOD04171">
    <property type="protein sequence ID" value="EOD04171"/>
    <property type="gene ID" value="EMIHUDRAFT_77526"/>
</dbReference>
<sequence length="207" mass="21884">MALLAALSLGLCAPFTADVHLPLLGAAKAAALAVNQKLRLLHNEIDFGTKHTPHITLYLTEWQCRSDALVSALRSAVVQLATQRCRVTLGRAYAAGKFAMLNVSAPCARVASDAVVNATHRLAAPNQSVPEWVYALPEPARSEKIADVRRFGSPNVFDQFRAHVSVGWASDESSVASAVAQLAYEPGATFRADVVAVGSTGAHGTVL</sequence>
<reference evidence="2" key="2">
    <citation type="submission" date="2024-10" db="UniProtKB">
        <authorList>
            <consortium name="EnsemblProtists"/>
        </authorList>
    </citation>
    <scope>IDENTIFICATION</scope>
</reference>
<feature type="chain" id="PRO_5044290850" evidence="1">
    <location>
        <begin position="18"/>
        <end position="207"/>
    </location>
</feature>
<dbReference type="InterPro" id="IPR009389">
    <property type="entry name" value="DUF1045"/>
</dbReference>
<dbReference type="KEGG" id="ehx:EMIHUDRAFT_77526"/>
<dbReference type="GeneID" id="17250324"/>
<evidence type="ECO:0000313" key="3">
    <source>
        <dbReference type="Proteomes" id="UP000013827"/>
    </source>
</evidence>
<dbReference type="Proteomes" id="UP000013827">
    <property type="component" value="Unassembled WGS sequence"/>
</dbReference>
<dbReference type="eggNOG" id="ENOG502S6MN">
    <property type="taxonomic scope" value="Eukaryota"/>
</dbReference>
<keyword evidence="3" id="KW-1185">Reference proteome</keyword>
<dbReference type="PaxDb" id="2903-EOD04171"/>
<dbReference type="HOGENOM" id="CLU_077027_0_0_1"/>
<name>A0A0D3HYT6_EMIH1</name>
<evidence type="ECO:0000256" key="1">
    <source>
        <dbReference type="SAM" id="SignalP"/>
    </source>
</evidence>
<keyword evidence="1" id="KW-0732">Signal</keyword>
<proteinExistence type="predicted"/>
<dbReference type="Pfam" id="PF06299">
    <property type="entry name" value="DUF1045"/>
    <property type="match status" value="1"/>
</dbReference>
<reference evidence="3" key="1">
    <citation type="journal article" date="2013" name="Nature">
        <title>Pan genome of the phytoplankton Emiliania underpins its global distribution.</title>
        <authorList>
            <person name="Read B.A."/>
            <person name="Kegel J."/>
            <person name="Klute M.J."/>
            <person name="Kuo A."/>
            <person name="Lefebvre S.C."/>
            <person name="Maumus F."/>
            <person name="Mayer C."/>
            <person name="Miller J."/>
            <person name="Monier A."/>
            <person name="Salamov A."/>
            <person name="Young J."/>
            <person name="Aguilar M."/>
            <person name="Claverie J.M."/>
            <person name="Frickenhaus S."/>
            <person name="Gonzalez K."/>
            <person name="Herman E.K."/>
            <person name="Lin Y.C."/>
            <person name="Napier J."/>
            <person name="Ogata H."/>
            <person name="Sarno A.F."/>
            <person name="Shmutz J."/>
            <person name="Schroeder D."/>
            <person name="de Vargas C."/>
            <person name="Verret F."/>
            <person name="von Dassow P."/>
            <person name="Valentin K."/>
            <person name="Van de Peer Y."/>
            <person name="Wheeler G."/>
            <person name="Dacks J.B."/>
            <person name="Delwiche C.F."/>
            <person name="Dyhrman S.T."/>
            <person name="Glockner G."/>
            <person name="John U."/>
            <person name="Richards T."/>
            <person name="Worden A.Z."/>
            <person name="Zhang X."/>
            <person name="Grigoriev I.V."/>
            <person name="Allen A.E."/>
            <person name="Bidle K."/>
            <person name="Borodovsky M."/>
            <person name="Bowler C."/>
            <person name="Brownlee C."/>
            <person name="Cock J.M."/>
            <person name="Elias M."/>
            <person name="Gladyshev V.N."/>
            <person name="Groth M."/>
            <person name="Guda C."/>
            <person name="Hadaegh A."/>
            <person name="Iglesias-Rodriguez M.D."/>
            <person name="Jenkins J."/>
            <person name="Jones B.M."/>
            <person name="Lawson T."/>
            <person name="Leese F."/>
            <person name="Lindquist E."/>
            <person name="Lobanov A."/>
            <person name="Lomsadze A."/>
            <person name="Malik S.B."/>
            <person name="Marsh M.E."/>
            <person name="Mackinder L."/>
            <person name="Mock T."/>
            <person name="Mueller-Roeber B."/>
            <person name="Pagarete A."/>
            <person name="Parker M."/>
            <person name="Probert I."/>
            <person name="Quesneville H."/>
            <person name="Raines C."/>
            <person name="Rensing S.A."/>
            <person name="Riano-Pachon D.M."/>
            <person name="Richier S."/>
            <person name="Rokitta S."/>
            <person name="Shiraiwa Y."/>
            <person name="Soanes D.M."/>
            <person name="van der Giezen M."/>
            <person name="Wahlund T.M."/>
            <person name="Williams B."/>
            <person name="Wilson W."/>
            <person name="Wolfe G."/>
            <person name="Wurch L.L."/>
        </authorList>
    </citation>
    <scope>NUCLEOTIDE SEQUENCE</scope>
</reference>